<feature type="signal peptide" evidence="1">
    <location>
        <begin position="1"/>
        <end position="20"/>
    </location>
</feature>
<dbReference type="PROSITE" id="PS51762">
    <property type="entry name" value="GH16_2"/>
    <property type="match status" value="1"/>
</dbReference>
<protein>
    <submittedName>
        <fullName evidence="3">Putative mixed-linked glucanase</fullName>
    </submittedName>
</protein>
<comment type="caution">
    <text evidence="3">The sequence shown here is derived from an EMBL/GenBank/DDBJ whole genome shotgun (WGS) entry which is preliminary data.</text>
</comment>
<reference evidence="3 4" key="2">
    <citation type="submission" date="2015-05" db="EMBL/GenBank/DDBJ databases">
        <authorList>
            <person name="Morales-Cruz A."/>
            <person name="Amrine K.C."/>
            <person name="Cantu D."/>
        </authorList>
    </citation>
    <scope>NUCLEOTIDE SEQUENCE [LARGE SCALE GENOMIC DNA]</scope>
    <source>
        <strain evidence="3">UCRPC4</strain>
    </source>
</reference>
<organism evidence="3 4">
    <name type="scientific">Phaeomoniella chlamydospora</name>
    <name type="common">Phaeoacremonium chlamydosporum</name>
    <dbReference type="NCBI Taxonomy" id="158046"/>
    <lineage>
        <taxon>Eukaryota</taxon>
        <taxon>Fungi</taxon>
        <taxon>Dikarya</taxon>
        <taxon>Ascomycota</taxon>
        <taxon>Pezizomycotina</taxon>
        <taxon>Eurotiomycetes</taxon>
        <taxon>Chaetothyriomycetidae</taxon>
        <taxon>Phaeomoniellales</taxon>
        <taxon>Phaeomoniellaceae</taxon>
        <taxon>Phaeomoniella</taxon>
    </lineage>
</organism>
<evidence type="ECO:0000256" key="1">
    <source>
        <dbReference type="SAM" id="SignalP"/>
    </source>
</evidence>
<dbReference type="SUPFAM" id="SSF49899">
    <property type="entry name" value="Concanavalin A-like lectins/glucanases"/>
    <property type="match status" value="1"/>
</dbReference>
<dbReference type="InterPro" id="IPR013320">
    <property type="entry name" value="ConA-like_dom_sf"/>
</dbReference>
<gene>
    <name evidence="3" type="ORF">UCRPC4_g03409</name>
</gene>
<dbReference type="InterPro" id="IPR000757">
    <property type="entry name" value="Beta-glucanase-like"/>
</dbReference>
<dbReference type="Pfam" id="PF26113">
    <property type="entry name" value="GH16_XgeA"/>
    <property type="match status" value="1"/>
</dbReference>
<dbReference type="PANTHER" id="PTHR10963">
    <property type="entry name" value="GLYCOSYL HYDROLASE-RELATED"/>
    <property type="match status" value="1"/>
</dbReference>
<name>A0A0G2GED9_PHACM</name>
<dbReference type="CDD" id="cd02181">
    <property type="entry name" value="GH16_fungal_Lam16A_glucanase"/>
    <property type="match status" value="1"/>
</dbReference>
<dbReference type="InterPro" id="IPR050546">
    <property type="entry name" value="Glycosyl_Hydrlase_16"/>
</dbReference>
<proteinExistence type="predicted"/>
<feature type="domain" description="GH16" evidence="2">
    <location>
        <begin position="8"/>
        <end position="280"/>
    </location>
</feature>
<dbReference type="GO" id="GO:0009251">
    <property type="term" value="P:glucan catabolic process"/>
    <property type="evidence" value="ECO:0007669"/>
    <property type="project" value="TreeGrafter"/>
</dbReference>
<dbReference type="Gene3D" id="2.60.120.200">
    <property type="match status" value="1"/>
</dbReference>
<dbReference type="AlphaFoldDB" id="A0A0G2GED9"/>
<dbReference type="EMBL" id="LCWF01000080">
    <property type="protein sequence ID" value="KKY21993.1"/>
    <property type="molecule type" value="Genomic_DNA"/>
</dbReference>
<evidence type="ECO:0000313" key="3">
    <source>
        <dbReference type="EMBL" id="KKY21993.1"/>
    </source>
</evidence>
<keyword evidence="1" id="KW-0732">Signal</keyword>
<dbReference type="GO" id="GO:0004553">
    <property type="term" value="F:hydrolase activity, hydrolyzing O-glycosyl compounds"/>
    <property type="evidence" value="ECO:0007669"/>
    <property type="project" value="InterPro"/>
</dbReference>
<evidence type="ECO:0000259" key="2">
    <source>
        <dbReference type="PROSITE" id="PS51762"/>
    </source>
</evidence>
<accession>A0A0G2GED9</accession>
<keyword evidence="4" id="KW-1185">Reference proteome</keyword>
<feature type="chain" id="PRO_5002544877" evidence="1">
    <location>
        <begin position="21"/>
        <end position="316"/>
    </location>
</feature>
<dbReference type="OrthoDB" id="192832at2759"/>
<dbReference type="PANTHER" id="PTHR10963:SF24">
    <property type="entry name" value="GLYCOSIDASE C21B10.07-RELATED"/>
    <property type="match status" value="1"/>
</dbReference>
<dbReference type="Proteomes" id="UP000053317">
    <property type="component" value="Unassembled WGS sequence"/>
</dbReference>
<reference evidence="3 4" key="1">
    <citation type="submission" date="2015-05" db="EMBL/GenBank/DDBJ databases">
        <title>Distinctive expansion of gene families associated with plant cell wall degradation and secondary metabolism in the genomes of grapevine trunk pathogens.</title>
        <authorList>
            <person name="Lawrence D.P."/>
            <person name="Travadon R."/>
            <person name="Rolshausen P.E."/>
            <person name="Baumgartner K."/>
        </authorList>
    </citation>
    <scope>NUCLEOTIDE SEQUENCE [LARGE SCALE GENOMIC DNA]</scope>
    <source>
        <strain evidence="3">UCRPC4</strain>
    </source>
</reference>
<sequence length="316" mass="33987">MASVFSLLLFSSALLPTCGASYILKSDYNYLNWFNSFIVENIADPTGGYVEYVSQSEAQSSGLYKVSGNQVYIGVDNTTTLSSTGTGRKSVRLSSGATYDSGLFIADFAHLPGGQCGSWPAYWLVGDDWPNNGEIDIMEGINAQSKNQHTIHSADGCIVEVGKYGETGTAGSATNCGAGGGYNGCTVFSNKANSYGTGFNSVDGGVMAMKWNSSVIKVWQWPRASVPSDITLGLPNPNLWGVPVANWAGCEFSDYFSNMNIMFDTTFCGDWAGNQWKSSSTCSKLASTCNEYVAANPTAFSDTYWLINYVKVYDEL</sequence>
<evidence type="ECO:0000313" key="4">
    <source>
        <dbReference type="Proteomes" id="UP000053317"/>
    </source>
</evidence>